<name>X1EMH1_9ZZZZ</name>
<feature type="non-terminal residue" evidence="1">
    <location>
        <position position="1"/>
    </location>
</feature>
<dbReference type="EMBL" id="BART01034992">
    <property type="protein sequence ID" value="GAH09858.1"/>
    <property type="molecule type" value="Genomic_DNA"/>
</dbReference>
<evidence type="ECO:0000313" key="1">
    <source>
        <dbReference type="EMBL" id="GAH09858.1"/>
    </source>
</evidence>
<dbReference type="AlphaFoldDB" id="X1EMH1"/>
<comment type="caution">
    <text evidence="1">The sequence shown here is derived from an EMBL/GenBank/DDBJ whole genome shotgun (WGS) entry which is preliminary data.</text>
</comment>
<reference evidence="1" key="1">
    <citation type="journal article" date="2014" name="Front. Microbiol.">
        <title>High frequency of phylogenetically diverse reductive dehalogenase-homologous genes in deep subseafloor sedimentary metagenomes.</title>
        <authorList>
            <person name="Kawai M."/>
            <person name="Futagami T."/>
            <person name="Toyoda A."/>
            <person name="Takaki Y."/>
            <person name="Nishi S."/>
            <person name="Hori S."/>
            <person name="Arai W."/>
            <person name="Tsubouchi T."/>
            <person name="Morono Y."/>
            <person name="Uchiyama I."/>
            <person name="Ito T."/>
            <person name="Fujiyama A."/>
            <person name="Inagaki F."/>
            <person name="Takami H."/>
        </authorList>
    </citation>
    <scope>NUCLEOTIDE SEQUENCE</scope>
    <source>
        <strain evidence="1">Expedition CK06-06</strain>
    </source>
</reference>
<accession>X1EMH1</accession>
<organism evidence="1">
    <name type="scientific">marine sediment metagenome</name>
    <dbReference type="NCBI Taxonomy" id="412755"/>
    <lineage>
        <taxon>unclassified sequences</taxon>
        <taxon>metagenomes</taxon>
        <taxon>ecological metagenomes</taxon>
    </lineage>
</organism>
<gene>
    <name evidence="1" type="ORF">S01H4_59618</name>
</gene>
<sequence length="101" mass="11595">QEWIESLDWGNLDDEQIEVVQKLESLLENHPKTLDEMWGGKGVQFYVTRRPYIEGVQGGTPTNMVELVYPKGHPKAYETIVLINYNGELLPVDWVYPGGVY</sequence>
<proteinExistence type="predicted"/>
<protein>
    <submittedName>
        <fullName evidence="1">Uncharacterized protein</fullName>
    </submittedName>
</protein>